<sequence length="509" mass="53018">MTDTAHSIETDTTDAQLDHILDAAAAAAPLWEDRTPHDRAAVLIAIADALEAHADGLVAEALTETGLPRARLSGELNRTCVQLRMFAEELIDGTFLDVIIDRADPDFVLGARPDLRRYQIPVGPVLVFAASNFPFAFSVAGTDTASALAAGCPVVLKAHPGHPRTSAATADVVAGALSAAGAPDGTFALISGFRAGTRALEDPRIAAAAFTGSVAGGRALFDIAAARPNPIPFFGELGSVNPAVVTAGALDERVEAIASGFVGSFTLGAGQFCTKPGILLVPAGSPVTEQITALAQQVPAARMLTAKIAEGYHHRIDEATAVPGVEVLVKGTASTGESGVPEVTPTLLRTTAEQLVAQADTLLEESFGPAAIIAEYGTEDEVHRVLNGVDGTLTVTVHTRTEPTPDERDQLRRITRIAATRAGRLVFNGWPTGVAVTPAQHHGGPYPATTAVSHTSVGTTAIRRFLRPVTYQDAPEVLLPAPIQERNPLEIPRTVNAAGESSTWGRAQS</sequence>
<dbReference type="Gene3D" id="3.40.605.10">
    <property type="entry name" value="Aldehyde Dehydrogenase, Chain A, domain 1"/>
    <property type="match status" value="1"/>
</dbReference>
<dbReference type="EMBL" id="FNTL01000004">
    <property type="protein sequence ID" value="SED87758.1"/>
    <property type="molecule type" value="Genomic_DNA"/>
</dbReference>
<dbReference type="AlphaFoldDB" id="A0A1H5E9M0"/>
<evidence type="ECO:0000256" key="1">
    <source>
        <dbReference type="ARBA" id="ARBA00023002"/>
    </source>
</evidence>
<reference evidence="4" key="1">
    <citation type="submission" date="2016-10" db="EMBL/GenBank/DDBJ databases">
        <authorList>
            <person name="Varghese N."/>
        </authorList>
    </citation>
    <scope>NUCLEOTIDE SEQUENCE [LARGE SCALE GENOMIC DNA]</scope>
    <source>
        <strain evidence="4">DSM 44719</strain>
    </source>
</reference>
<dbReference type="Proteomes" id="UP000183407">
    <property type="component" value="Unassembled WGS sequence"/>
</dbReference>
<dbReference type="InterPro" id="IPR016162">
    <property type="entry name" value="Ald_DH_N"/>
</dbReference>
<evidence type="ECO:0000313" key="4">
    <source>
        <dbReference type="Proteomes" id="UP000183407"/>
    </source>
</evidence>
<gene>
    <name evidence="3" type="ORF">SAMN04490220_5879</name>
</gene>
<feature type="domain" description="Aldehyde dehydrogenase" evidence="2">
    <location>
        <begin position="11"/>
        <end position="437"/>
    </location>
</feature>
<accession>A0A1H5E9M0</accession>
<evidence type="ECO:0000259" key="2">
    <source>
        <dbReference type="Pfam" id="PF00171"/>
    </source>
</evidence>
<evidence type="ECO:0000313" key="3">
    <source>
        <dbReference type="EMBL" id="SED87758.1"/>
    </source>
</evidence>
<dbReference type="InterPro" id="IPR050740">
    <property type="entry name" value="Aldehyde_DH_Superfamily"/>
</dbReference>
<dbReference type="CDD" id="cd07129">
    <property type="entry name" value="ALDH_KGSADH"/>
    <property type="match status" value="1"/>
</dbReference>
<dbReference type="InterPro" id="IPR044151">
    <property type="entry name" value="ALDH_KGSADH"/>
</dbReference>
<dbReference type="GO" id="GO:0016620">
    <property type="term" value="F:oxidoreductase activity, acting on the aldehyde or oxo group of donors, NAD or NADP as acceptor"/>
    <property type="evidence" value="ECO:0007669"/>
    <property type="project" value="InterPro"/>
</dbReference>
<dbReference type="InterPro" id="IPR015590">
    <property type="entry name" value="Aldehyde_DH_dom"/>
</dbReference>
<dbReference type="PANTHER" id="PTHR43353">
    <property type="entry name" value="SUCCINATE-SEMIALDEHYDE DEHYDROGENASE, MITOCHONDRIAL"/>
    <property type="match status" value="1"/>
</dbReference>
<dbReference type="Gene3D" id="3.40.309.10">
    <property type="entry name" value="Aldehyde Dehydrogenase, Chain A, domain 2"/>
    <property type="match status" value="1"/>
</dbReference>
<dbReference type="Pfam" id="PF00171">
    <property type="entry name" value="Aldedh"/>
    <property type="match status" value="1"/>
</dbReference>
<dbReference type="RefSeq" id="WP_073359511.1">
    <property type="nucleotide sequence ID" value="NZ_FNTL01000004.1"/>
</dbReference>
<dbReference type="SUPFAM" id="SSF53720">
    <property type="entry name" value="ALDH-like"/>
    <property type="match status" value="1"/>
</dbReference>
<keyword evidence="1" id="KW-0560">Oxidoreductase</keyword>
<dbReference type="InterPro" id="IPR016163">
    <property type="entry name" value="Ald_DH_C"/>
</dbReference>
<dbReference type="InterPro" id="IPR016161">
    <property type="entry name" value="Ald_DH/histidinol_DH"/>
</dbReference>
<dbReference type="OrthoDB" id="9770537at2"/>
<dbReference type="PANTHER" id="PTHR43353:SF3">
    <property type="entry name" value="ALDEHYDE DEHYDROGENASE-RELATED"/>
    <property type="match status" value="1"/>
</dbReference>
<name>A0A1H5E9M0_RHOJO</name>
<proteinExistence type="predicted"/>
<protein>
    <submittedName>
        <fullName evidence="3">NADP-dependent aldehyde dehydrogenase</fullName>
    </submittedName>
</protein>
<organism evidence="3 4">
    <name type="scientific">Rhodococcus jostii</name>
    <dbReference type="NCBI Taxonomy" id="132919"/>
    <lineage>
        <taxon>Bacteria</taxon>
        <taxon>Bacillati</taxon>
        <taxon>Actinomycetota</taxon>
        <taxon>Actinomycetes</taxon>
        <taxon>Mycobacteriales</taxon>
        <taxon>Nocardiaceae</taxon>
        <taxon>Rhodococcus</taxon>
    </lineage>
</organism>